<dbReference type="NCBIfam" id="TIGR00065">
    <property type="entry name" value="ftsZ"/>
    <property type="match status" value="1"/>
</dbReference>
<dbReference type="Pfam" id="PF12327">
    <property type="entry name" value="FtsZ_C"/>
    <property type="match status" value="1"/>
</dbReference>
<feature type="binding site" evidence="4">
    <location>
        <position position="207"/>
    </location>
    <ligand>
        <name>GTP</name>
        <dbReference type="ChEBI" id="CHEBI:37565"/>
    </ligand>
</feature>
<dbReference type="GO" id="GO:0032153">
    <property type="term" value="C:cell division site"/>
    <property type="evidence" value="ECO:0007669"/>
    <property type="project" value="UniProtKB-UniRule"/>
</dbReference>
<feature type="region of interest" description="Disordered" evidence="6">
    <location>
        <begin position="342"/>
        <end position="402"/>
    </location>
</feature>
<protein>
    <recommendedName>
        <fullName evidence="4 5">Cell division protein FtsZ</fullName>
    </recommendedName>
</protein>
<feature type="binding site" evidence="4">
    <location>
        <position position="159"/>
    </location>
    <ligand>
        <name>GTP</name>
        <dbReference type="ChEBI" id="CHEBI:37565"/>
    </ligand>
</feature>
<evidence type="ECO:0000259" key="8">
    <source>
        <dbReference type="SMART" id="SM00865"/>
    </source>
</evidence>
<evidence type="ECO:0000256" key="1">
    <source>
        <dbReference type="ARBA" id="ARBA00009690"/>
    </source>
</evidence>
<evidence type="ECO:0000256" key="3">
    <source>
        <dbReference type="ARBA" id="ARBA00023134"/>
    </source>
</evidence>
<dbReference type="PRINTS" id="PR00423">
    <property type="entry name" value="CELLDVISFTSZ"/>
</dbReference>
<evidence type="ECO:0000256" key="6">
    <source>
        <dbReference type="SAM" id="MobiDB-lite"/>
    </source>
</evidence>
<dbReference type="InterPro" id="IPR018316">
    <property type="entry name" value="Tubulin/FtsZ_2-layer-sand-dom"/>
</dbReference>
<evidence type="ECO:0000256" key="5">
    <source>
        <dbReference type="NCBIfam" id="TIGR00065"/>
    </source>
</evidence>
<organism evidence="9 10">
    <name type="scientific">Thermanaerovibrio velox DSM 12556</name>
    <dbReference type="NCBI Taxonomy" id="926567"/>
    <lineage>
        <taxon>Bacteria</taxon>
        <taxon>Thermotogati</taxon>
        <taxon>Synergistota</taxon>
        <taxon>Synergistia</taxon>
        <taxon>Synergistales</taxon>
        <taxon>Synergistaceae</taxon>
        <taxon>Thermanaerovibrio</taxon>
    </lineage>
</organism>
<dbReference type="GO" id="GO:0005525">
    <property type="term" value="F:GTP binding"/>
    <property type="evidence" value="ECO:0007669"/>
    <property type="project" value="UniProtKB-UniRule"/>
</dbReference>
<dbReference type="SUPFAM" id="SSF55307">
    <property type="entry name" value="Tubulin C-terminal domain-like"/>
    <property type="match status" value="1"/>
</dbReference>
<comment type="subunit">
    <text evidence="4">Homodimer. Polymerizes to form a dynamic ring structure in a strictly GTP-dependent manner. Interacts directly with several other division proteins.</text>
</comment>
<dbReference type="Gene3D" id="3.40.50.1440">
    <property type="entry name" value="Tubulin/FtsZ, GTPase domain"/>
    <property type="match status" value="1"/>
</dbReference>
<evidence type="ECO:0000259" key="7">
    <source>
        <dbReference type="SMART" id="SM00864"/>
    </source>
</evidence>
<feature type="binding site" evidence="4">
    <location>
        <begin position="128"/>
        <end position="130"/>
    </location>
    <ligand>
        <name>GTP</name>
        <dbReference type="ChEBI" id="CHEBI:37565"/>
    </ligand>
</feature>
<keyword evidence="4" id="KW-0131">Cell cycle</keyword>
<dbReference type="InterPro" id="IPR003008">
    <property type="entry name" value="Tubulin_FtsZ_GTPase"/>
</dbReference>
<feature type="binding site" evidence="4">
    <location>
        <position position="163"/>
    </location>
    <ligand>
        <name>GTP</name>
        <dbReference type="ChEBI" id="CHEBI:37565"/>
    </ligand>
</feature>
<keyword evidence="4 9" id="KW-0132">Cell division</keyword>
<sequence length="402" mass="42205">MTYPLFGIVPPGGDLQGGPQGSDRLQSRSPKEVIKVVGVGGGGGNALSYMIKSGLKGVVSVAANTDVRALEGVDSDVKIILGRQLTKGLGAGARPELGRQAAVESKDEIRRVLEGADMIYFAAGMGGGTGTGALPVMAAMAREMGILTVAVVTKPFTFEGSRRMNNALKGIEELAPVVDSLIVIPNDRLIDLSNARMTIEESFAMANDVLRQAVQGVTDLIVNPGLVNVDFADVKAIMSRSGRAVMGIGSAQGEGRALEALRKAMESPLMEVCLKDASGGLINVTAGPDIGIHELNEAAEAFQGYLGEDALFFWGYRQDDDLKGTVKVVVIAAGFEAQGDSTLAAHRASSRPAPSREEAPRQKPQAAPGGPSQDLQVHSLFEGSSSDLDMPSILRRRDTHRS</sequence>
<proteinExistence type="inferred from homology"/>
<dbReference type="eggNOG" id="COG0206">
    <property type="taxonomic scope" value="Bacteria"/>
</dbReference>
<dbReference type="InterPro" id="IPR036525">
    <property type="entry name" value="Tubulin/FtsZ_GTPase_sf"/>
</dbReference>
<comment type="subcellular location">
    <subcellularLocation>
        <location evidence="4">Cytoplasm</location>
    </subcellularLocation>
    <text evidence="4">Assembles at midcell at the inner surface of the cytoplasmic membrane.</text>
</comment>
<feature type="region of interest" description="Disordered" evidence="6">
    <location>
        <begin position="9"/>
        <end position="28"/>
    </location>
</feature>
<name>H0UR64_9BACT</name>
<evidence type="ECO:0000256" key="2">
    <source>
        <dbReference type="ARBA" id="ARBA00022741"/>
    </source>
</evidence>
<dbReference type="PANTHER" id="PTHR30314:SF3">
    <property type="entry name" value="MITOCHONDRIAL DIVISION PROTEIN FSZA"/>
    <property type="match status" value="1"/>
</dbReference>
<dbReference type="RefSeq" id="WP_006584395.1">
    <property type="nucleotide sequence ID" value="NZ_CM001377.1"/>
</dbReference>
<dbReference type="PANTHER" id="PTHR30314">
    <property type="entry name" value="CELL DIVISION PROTEIN FTSZ-RELATED"/>
    <property type="match status" value="1"/>
</dbReference>
<dbReference type="STRING" id="926567.TheveDRAFT_1783"/>
<dbReference type="SUPFAM" id="SSF52490">
    <property type="entry name" value="Tubulin nucleotide-binding domain-like"/>
    <property type="match status" value="1"/>
</dbReference>
<evidence type="ECO:0000313" key="9">
    <source>
        <dbReference type="EMBL" id="EHM10901.1"/>
    </source>
</evidence>
<dbReference type="GO" id="GO:0003924">
    <property type="term" value="F:GTPase activity"/>
    <property type="evidence" value="ECO:0007669"/>
    <property type="project" value="UniProtKB-UniRule"/>
</dbReference>
<dbReference type="AlphaFoldDB" id="H0UR64"/>
<dbReference type="CDD" id="cd02201">
    <property type="entry name" value="FtsZ_type1"/>
    <property type="match status" value="1"/>
</dbReference>
<dbReference type="GO" id="GO:0005737">
    <property type="term" value="C:cytoplasm"/>
    <property type="evidence" value="ECO:0007669"/>
    <property type="project" value="UniProtKB-SubCell"/>
</dbReference>
<feature type="domain" description="Tubulin/FtsZ GTPase" evidence="7">
    <location>
        <begin position="33"/>
        <end position="225"/>
    </location>
</feature>
<comment type="function">
    <text evidence="4">Essential cell division protein that forms a contractile ring structure (Z ring) at the future cell division site. The regulation of the ring assembly controls the timing and the location of cell division. One of the functions of the FtsZ ring is to recruit other cell division proteins to the septum to produce a new cell wall between the dividing cells. Binds GTP and shows GTPase activity.</text>
</comment>
<keyword evidence="2 4" id="KW-0547">Nucleotide-binding</keyword>
<dbReference type="GO" id="GO:0000917">
    <property type="term" value="P:division septum assembly"/>
    <property type="evidence" value="ECO:0007669"/>
    <property type="project" value="UniProtKB-KW"/>
</dbReference>
<dbReference type="InterPro" id="IPR000158">
    <property type="entry name" value="Cell_div_FtsZ"/>
</dbReference>
<reference evidence="9 10" key="1">
    <citation type="submission" date="2011-10" db="EMBL/GenBank/DDBJ databases">
        <title>The Noncontiguous Finished genome of Thermanaerovibrio velox DSM 12556.</title>
        <authorList>
            <consortium name="US DOE Joint Genome Institute (JGI-PGF)"/>
            <person name="Lucas S."/>
            <person name="Copeland A."/>
            <person name="Lapidus A."/>
            <person name="Glavina del Rio T."/>
            <person name="Dalin E."/>
            <person name="Tice H."/>
            <person name="Bruce D."/>
            <person name="Goodwin L."/>
            <person name="Pitluck S."/>
            <person name="Peters L."/>
            <person name="Mikhailova N."/>
            <person name="Teshima H."/>
            <person name="Kyrpides N."/>
            <person name="Mavromatis K."/>
            <person name="Ivanova N."/>
            <person name="Markowitz V."/>
            <person name="Cheng J.-F."/>
            <person name="Hugenholtz P."/>
            <person name="Woyke T."/>
            <person name="Wu D."/>
            <person name="Spring S."/>
            <person name="Brambilla E.-M."/>
            <person name="Klenk H.-P."/>
            <person name="Eisen J.A."/>
        </authorList>
    </citation>
    <scope>NUCLEOTIDE SEQUENCE [LARGE SCALE GENOMIC DNA]</scope>
    <source>
        <strain evidence="9 10">DSM 12556</strain>
    </source>
</reference>
<dbReference type="GO" id="GO:0043093">
    <property type="term" value="P:FtsZ-dependent cytokinesis"/>
    <property type="evidence" value="ECO:0007669"/>
    <property type="project" value="UniProtKB-UniRule"/>
</dbReference>
<dbReference type="SMART" id="SM00864">
    <property type="entry name" value="Tubulin"/>
    <property type="match status" value="1"/>
</dbReference>
<feature type="domain" description="Tubulin/FtsZ 2-layer sandwich" evidence="8">
    <location>
        <begin position="227"/>
        <end position="344"/>
    </location>
</feature>
<accession>H0UR64</accession>
<feature type="binding site" evidence="4">
    <location>
        <begin position="41"/>
        <end position="45"/>
    </location>
    <ligand>
        <name>GTP</name>
        <dbReference type="ChEBI" id="CHEBI:37565"/>
    </ligand>
</feature>
<keyword evidence="4" id="KW-0717">Septation</keyword>
<dbReference type="Pfam" id="PF00091">
    <property type="entry name" value="Tubulin"/>
    <property type="match status" value="1"/>
</dbReference>
<gene>
    <name evidence="4" type="primary">ftsZ</name>
    <name evidence="9" type="ORF">TheveDRAFT_1783</name>
</gene>
<dbReference type="FunFam" id="3.40.50.1440:FF:000001">
    <property type="entry name" value="Cell division protein FtsZ"/>
    <property type="match status" value="1"/>
</dbReference>
<evidence type="ECO:0000313" key="10">
    <source>
        <dbReference type="Proteomes" id="UP000005730"/>
    </source>
</evidence>
<dbReference type="GO" id="GO:0051258">
    <property type="term" value="P:protein polymerization"/>
    <property type="evidence" value="ECO:0007669"/>
    <property type="project" value="UniProtKB-UniRule"/>
</dbReference>
<keyword evidence="10" id="KW-1185">Reference proteome</keyword>
<dbReference type="OrthoDB" id="9813375at2"/>
<dbReference type="SMART" id="SM00865">
    <property type="entry name" value="Tubulin_C"/>
    <property type="match status" value="1"/>
</dbReference>
<dbReference type="InterPro" id="IPR045061">
    <property type="entry name" value="FtsZ/CetZ"/>
</dbReference>
<keyword evidence="4" id="KW-0963">Cytoplasm</keyword>
<comment type="similarity">
    <text evidence="1 4">Belongs to the FtsZ family.</text>
</comment>
<dbReference type="Proteomes" id="UP000005730">
    <property type="component" value="Chromosome"/>
</dbReference>
<keyword evidence="3 4" id="KW-0342">GTP-binding</keyword>
<dbReference type="EMBL" id="CM001377">
    <property type="protein sequence ID" value="EHM10901.1"/>
    <property type="molecule type" value="Genomic_DNA"/>
</dbReference>
<dbReference type="InterPro" id="IPR024757">
    <property type="entry name" value="FtsZ_C"/>
</dbReference>
<dbReference type="InterPro" id="IPR008280">
    <property type="entry name" value="Tub_FtsZ_C"/>
</dbReference>
<dbReference type="HAMAP" id="MF_00909">
    <property type="entry name" value="FtsZ"/>
    <property type="match status" value="1"/>
</dbReference>
<dbReference type="HOGENOM" id="CLU_024865_0_1_0"/>
<evidence type="ECO:0000256" key="4">
    <source>
        <dbReference type="HAMAP-Rule" id="MF_00909"/>
    </source>
</evidence>